<evidence type="ECO:0000256" key="1">
    <source>
        <dbReference type="SAM" id="MobiDB-lite"/>
    </source>
</evidence>
<reference evidence="3 4" key="1">
    <citation type="journal article" date="2020" name="Mol. Biol. Evol.">
        <title>Distinct Expression and Methylation Patterns for Genes with Different Fates following a Single Whole-Genome Duplication in Flowering Plants.</title>
        <authorList>
            <person name="Shi T."/>
            <person name="Rahmani R.S."/>
            <person name="Gugger P.F."/>
            <person name="Wang M."/>
            <person name="Li H."/>
            <person name="Zhang Y."/>
            <person name="Li Z."/>
            <person name="Wang Q."/>
            <person name="Van de Peer Y."/>
            <person name="Marchal K."/>
            <person name="Chen J."/>
        </authorList>
    </citation>
    <scope>NUCLEOTIDE SEQUENCE [LARGE SCALE GENOMIC DNA]</scope>
    <source>
        <tissue evidence="3">Leaf</tissue>
    </source>
</reference>
<dbReference type="EMBL" id="DUZY01000003">
    <property type="protein sequence ID" value="DAD33901.1"/>
    <property type="molecule type" value="Genomic_DNA"/>
</dbReference>
<evidence type="ECO:0000313" key="3">
    <source>
        <dbReference type="EMBL" id="DAD33901.1"/>
    </source>
</evidence>
<dbReference type="AlphaFoldDB" id="A0A822YQN7"/>
<keyword evidence="2" id="KW-1133">Transmembrane helix</keyword>
<keyword evidence="2" id="KW-0472">Membrane</keyword>
<feature type="transmembrane region" description="Helical" evidence="2">
    <location>
        <begin position="30"/>
        <end position="50"/>
    </location>
</feature>
<dbReference type="Proteomes" id="UP000607653">
    <property type="component" value="Unassembled WGS sequence"/>
</dbReference>
<keyword evidence="4" id="KW-1185">Reference proteome</keyword>
<sequence length="51" mass="5304">MRQEGGKAVGAEASKRLFGQQGGGGTHPRWALPFSLMTMATGGFILVVVVT</sequence>
<keyword evidence="2" id="KW-0812">Transmembrane</keyword>
<protein>
    <submittedName>
        <fullName evidence="3">Uncharacterized protein</fullName>
    </submittedName>
</protein>
<proteinExistence type="predicted"/>
<comment type="caution">
    <text evidence="3">The sequence shown here is derived from an EMBL/GenBank/DDBJ whole genome shotgun (WGS) entry which is preliminary data.</text>
</comment>
<evidence type="ECO:0000256" key="2">
    <source>
        <dbReference type="SAM" id="Phobius"/>
    </source>
</evidence>
<name>A0A822YQN7_NELNU</name>
<organism evidence="3 4">
    <name type="scientific">Nelumbo nucifera</name>
    <name type="common">Sacred lotus</name>
    <dbReference type="NCBI Taxonomy" id="4432"/>
    <lineage>
        <taxon>Eukaryota</taxon>
        <taxon>Viridiplantae</taxon>
        <taxon>Streptophyta</taxon>
        <taxon>Embryophyta</taxon>
        <taxon>Tracheophyta</taxon>
        <taxon>Spermatophyta</taxon>
        <taxon>Magnoliopsida</taxon>
        <taxon>Proteales</taxon>
        <taxon>Nelumbonaceae</taxon>
        <taxon>Nelumbo</taxon>
    </lineage>
</organism>
<gene>
    <name evidence="3" type="ORF">HUJ06_012752</name>
</gene>
<evidence type="ECO:0000313" key="4">
    <source>
        <dbReference type="Proteomes" id="UP000607653"/>
    </source>
</evidence>
<feature type="region of interest" description="Disordered" evidence="1">
    <location>
        <begin position="1"/>
        <end position="25"/>
    </location>
</feature>
<accession>A0A822YQN7</accession>